<dbReference type="RefSeq" id="WP_204956973.1">
    <property type="nucleotide sequence ID" value="NZ_JAFEUO010000001.1"/>
</dbReference>
<evidence type="ECO:0000313" key="2">
    <source>
        <dbReference type="Proteomes" id="UP000809587"/>
    </source>
</evidence>
<proteinExistence type="predicted"/>
<gene>
    <name evidence="1" type="ORF">JQN84_03840</name>
</gene>
<evidence type="ECO:0000313" key="1">
    <source>
        <dbReference type="EMBL" id="MBM7081676.1"/>
    </source>
</evidence>
<reference evidence="1 2" key="1">
    <citation type="submission" date="2021-02" db="EMBL/GenBank/DDBJ databases">
        <authorList>
            <person name="Lee D.-H."/>
        </authorList>
    </citation>
    <scope>NUCLEOTIDE SEQUENCE [LARGE SCALE GENOMIC DNA]</scope>
    <source>
        <strain evidence="1 2">MMS20-R2-29</strain>
    </source>
</reference>
<protein>
    <submittedName>
        <fullName evidence="1">Uncharacterized protein</fullName>
    </submittedName>
</protein>
<name>A0ABS2J7Z1_9ACTN</name>
<keyword evidence="2" id="KW-1185">Reference proteome</keyword>
<sequence>MFVEERGPTPGTDVLIRKVEGHLTALRTSLRGPELALAERLADSLRELVVSTAQAGAADRGQVRVAVHYFVLRRESRGTMLPVRSLAVAQRVVDKVALQLGRPDLLVESRRALTPALPGADTPPG</sequence>
<comment type="caution">
    <text evidence="1">The sequence shown here is derived from an EMBL/GenBank/DDBJ whole genome shotgun (WGS) entry which is preliminary data.</text>
</comment>
<dbReference type="Proteomes" id="UP000809587">
    <property type="component" value="Unassembled WGS sequence"/>
</dbReference>
<accession>A0ABS2J7Z1</accession>
<organism evidence="1 2">
    <name type="scientific">Micromonospora humidisoli</name>
    <dbReference type="NCBI Taxonomy" id="2807622"/>
    <lineage>
        <taxon>Bacteria</taxon>
        <taxon>Bacillati</taxon>
        <taxon>Actinomycetota</taxon>
        <taxon>Actinomycetes</taxon>
        <taxon>Micromonosporales</taxon>
        <taxon>Micromonosporaceae</taxon>
        <taxon>Micromonospora</taxon>
    </lineage>
</organism>
<dbReference type="EMBL" id="JAFEUO010000001">
    <property type="protein sequence ID" value="MBM7081676.1"/>
    <property type="molecule type" value="Genomic_DNA"/>
</dbReference>